<protein>
    <submittedName>
        <fullName evidence="1">Ribosomal protein S13</fullName>
    </submittedName>
</protein>
<evidence type="ECO:0000313" key="1">
    <source>
        <dbReference type="EMBL" id="KAI4868352.1"/>
    </source>
</evidence>
<proteinExistence type="predicted"/>
<organism evidence="1 2">
    <name type="scientific">Hypoxylon rubiginosum</name>
    <dbReference type="NCBI Taxonomy" id="110542"/>
    <lineage>
        <taxon>Eukaryota</taxon>
        <taxon>Fungi</taxon>
        <taxon>Dikarya</taxon>
        <taxon>Ascomycota</taxon>
        <taxon>Pezizomycotina</taxon>
        <taxon>Sordariomycetes</taxon>
        <taxon>Xylariomycetidae</taxon>
        <taxon>Xylariales</taxon>
        <taxon>Hypoxylaceae</taxon>
        <taxon>Hypoxylon</taxon>
    </lineage>
</organism>
<keyword evidence="1" id="KW-0687">Ribonucleoprotein</keyword>
<gene>
    <name evidence="1" type="ORF">F4820DRAFT_445258</name>
</gene>
<keyword evidence="1" id="KW-0689">Ribosomal protein</keyword>
<comment type="caution">
    <text evidence="1">The sequence shown here is derived from an EMBL/GenBank/DDBJ whole genome shotgun (WGS) entry which is preliminary data.</text>
</comment>
<reference evidence="1 2" key="1">
    <citation type="journal article" date="2022" name="New Phytol.">
        <title>Ecological generalism drives hyperdiversity of secondary metabolite gene clusters in xylarialean endophytes.</title>
        <authorList>
            <person name="Franco M.E.E."/>
            <person name="Wisecaver J.H."/>
            <person name="Arnold A.E."/>
            <person name="Ju Y.M."/>
            <person name="Slot J.C."/>
            <person name="Ahrendt S."/>
            <person name="Moore L.P."/>
            <person name="Eastman K.E."/>
            <person name="Scott K."/>
            <person name="Konkel Z."/>
            <person name="Mondo S.J."/>
            <person name="Kuo A."/>
            <person name="Hayes R.D."/>
            <person name="Haridas S."/>
            <person name="Andreopoulos B."/>
            <person name="Riley R."/>
            <person name="LaButti K."/>
            <person name="Pangilinan J."/>
            <person name="Lipzen A."/>
            <person name="Amirebrahimi M."/>
            <person name="Yan J."/>
            <person name="Adam C."/>
            <person name="Keymanesh K."/>
            <person name="Ng V."/>
            <person name="Louie K."/>
            <person name="Northen T."/>
            <person name="Drula E."/>
            <person name="Henrissat B."/>
            <person name="Hsieh H.M."/>
            <person name="Youens-Clark K."/>
            <person name="Lutzoni F."/>
            <person name="Miadlikowska J."/>
            <person name="Eastwood D.C."/>
            <person name="Hamelin R.C."/>
            <person name="Grigoriev I.V."/>
            <person name="U'Ren J.M."/>
        </authorList>
    </citation>
    <scope>NUCLEOTIDE SEQUENCE [LARGE SCALE GENOMIC DNA]</scope>
    <source>
        <strain evidence="1 2">CBS 119005</strain>
    </source>
</reference>
<sequence length="130" mass="14682">MVSPHNPVHILGVNFHELKLVKKALESFYGLGPQLSQRIMAKYTIHPRARLGTVAPKTITALTAELSTMTIENDARRIVQDNIKRLRDMGTIRGRRHAMGLPVRGQRTRTQIQTARKLNQLERGGTHSKI</sequence>
<dbReference type="Proteomes" id="UP001497700">
    <property type="component" value="Unassembled WGS sequence"/>
</dbReference>
<accession>A0ACB9ZAK1</accession>
<evidence type="ECO:0000313" key="2">
    <source>
        <dbReference type="Proteomes" id="UP001497700"/>
    </source>
</evidence>
<keyword evidence="2" id="KW-1185">Reference proteome</keyword>
<dbReference type="EMBL" id="MU393439">
    <property type="protein sequence ID" value="KAI4868352.1"/>
    <property type="molecule type" value="Genomic_DNA"/>
</dbReference>
<name>A0ACB9ZAK1_9PEZI</name>